<proteinExistence type="predicted"/>
<reference evidence="1" key="1">
    <citation type="submission" date="2016-04" db="UniProtKB">
        <authorList>
            <consortium name="WormBaseParasite"/>
        </authorList>
    </citation>
    <scope>IDENTIFICATION</scope>
</reference>
<organism evidence="1">
    <name type="scientific">Haemonchus placei</name>
    <name type="common">Barber's pole worm</name>
    <dbReference type="NCBI Taxonomy" id="6290"/>
    <lineage>
        <taxon>Eukaryota</taxon>
        <taxon>Metazoa</taxon>
        <taxon>Ecdysozoa</taxon>
        <taxon>Nematoda</taxon>
        <taxon>Chromadorea</taxon>
        <taxon>Rhabditida</taxon>
        <taxon>Rhabditina</taxon>
        <taxon>Rhabditomorpha</taxon>
        <taxon>Strongyloidea</taxon>
        <taxon>Trichostrongylidae</taxon>
        <taxon>Haemonchus</taxon>
    </lineage>
</organism>
<dbReference type="WBParaSite" id="HPLM_0000809301-mRNA-1">
    <property type="protein sequence ID" value="HPLM_0000809301-mRNA-1"/>
    <property type="gene ID" value="HPLM_0000809301"/>
</dbReference>
<protein>
    <submittedName>
        <fullName evidence="1">BEACH domain-containing protein</fullName>
    </submittedName>
</protein>
<dbReference type="AlphaFoldDB" id="A0A158QMB2"/>
<accession>A0A158QMB2</accession>
<name>A0A158QMB2_HAEPC</name>
<evidence type="ECO:0000313" key="1">
    <source>
        <dbReference type="WBParaSite" id="HPLM_0000809301-mRNA-1"/>
    </source>
</evidence>
<sequence>LGFVLQWSLCSKTGRATLQYALRATSMTRLVTHPDQLPFQPPSFSLFYAPYTSVLNSMGPAVASLRALHAGESFVHEPIEVFLPPTPDLTRLP</sequence>